<dbReference type="Proteomes" id="UP000034051">
    <property type="component" value="Unassembled WGS sequence"/>
</dbReference>
<dbReference type="EMBL" id="LCHW01000003">
    <property type="protein sequence ID" value="KKT42989.1"/>
    <property type="molecule type" value="Genomic_DNA"/>
</dbReference>
<sequence>MIGTLEKSDLILLLLYSRGMKGQSSESIQGITRLMKLLFLLDREEGINDKFSFAPYKMGPFSSEVYPELEFLRNFPDPEHPLVKGIAKRTGQSTEISPEQIKYIDDIQFEEIPPDNSEVDVEFKLTDIGEAVAKELWGELDSKSRNSIEAIKVRYGNWPLRQLLKYVYENYPDMTVNSEIKHQVLK</sequence>
<reference evidence="1 2" key="1">
    <citation type="journal article" date="2015" name="Nature">
        <title>rRNA introns, odd ribosomes, and small enigmatic genomes across a large radiation of phyla.</title>
        <authorList>
            <person name="Brown C.T."/>
            <person name="Hug L.A."/>
            <person name="Thomas B.C."/>
            <person name="Sharon I."/>
            <person name="Castelle C.J."/>
            <person name="Singh A."/>
            <person name="Wilkins M.J."/>
            <person name="Williams K.H."/>
            <person name="Banfield J.F."/>
        </authorList>
    </citation>
    <scope>NUCLEOTIDE SEQUENCE [LARGE SCALE GENOMIC DNA]</scope>
</reference>
<comment type="caution">
    <text evidence="1">The sequence shown here is derived from an EMBL/GenBank/DDBJ whole genome shotgun (WGS) entry which is preliminary data.</text>
</comment>
<gene>
    <name evidence="1" type="ORF">UW32_C0003G0092</name>
</gene>
<evidence type="ECO:0000313" key="2">
    <source>
        <dbReference type="Proteomes" id="UP000034051"/>
    </source>
</evidence>
<organism evidence="1 2">
    <name type="scientific">Candidatus Wolfebacteria bacterium GW2011_GWE2_44_13</name>
    <dbReference type="NCBI Taxonomy" id="1619017"/>
    <lineage>
        <taxon>Bacteria</taxon>
        <taxon>Candidatus Wolfeibacteriota</taxon>
    </lineage>
</organism>
<name>A0A0G1K560_9BACT</name>
<protein>
    <recommendedName>
        <fullName evidence="3">Antitoxin SocA-like Panacea domain-containing protein</fullName>
    </recommendedName>
</protein>
<proteinExistence type="predicted"/>
<evidence type="ECO:0008006" key="3">
    <source>
        <dbReference type="Google" id="ProtNLM"/>
    </source>
</evidence>
<dbReference type="AlphaFoldDB" id="A0A0G1K560"/>
<evidence type="ECO:0000313" key="1">
    <source>
        <dbReference type="EMBL" id="KKT42989.1"/>
    </source>
</evidence>
<accession>A0A0G1K560</accession>